<evidence type="ECO:0000256" key="2">
    <source>
        <dbReference type="ARBA" id="ARBA00005005"/>
    </source>
</evidence>
<comment type="subcellular location">
    <subcellularLocation>
        <location evidence="1">Peroxisome</location>
    </subcellularLocation>
</comment>
<dbReference type="FunFam" id="3.90.226.10:FF:000024">
    <property type="entry name" value="Delta3,5-delta2,4-dienoyl-CoA isomerase"/>
    <property type="match status" value="1"/>
</dbReference>
<keyword evidence="7" id="KW-0443">Lipid metabolism</keyword>
<dbReference type="InterPro" id="IPR029045">
    <property type="entry name" value="ClpP/crotonase-like_dom_sf"/>
</dbReference>
<keyword evidence="4" id="KW-0276">Fatty acid metabolism</keyword>
<dbReference type="GO" id="GO:0006631">
    <property type="term" value="P:fatty acid metabolic process"/>
    <property type="evidence" value="ECO:0007669"/>
    <property type="project" value="UniProtKB-KW"/>
</dbReference>
<comment type="similarity">
    <text evidence="3">Belongs to the enoyl-CoA hydratase/isomerase family.</text>
</comment>
<keyword evidence="6" id="KW-0843">Virulence</keyword>
<dbReference type="Gene3D" id="1.10.12.10">
    <property type="entry name" value="Lyase 2-enoyl-coa Hydratase, Chain A, domain 2"/>
    <property type="match status" value="1"/>
</dbReference>
<name>A0A9P4J7Z0_9PEZI</name>
<dbReference type="FunFam" id="1.10.12.10:FF:000004">
    <property type="entry name" value="Delta3,5-delta2,4-dienoyl-CoA isomerase"/>
    <property type="match status" value="1"/>
</dbReference>
<dbReference type="PANTHER" id="PTHR43149">
    <property type="entry name" value="ENOYL-COA HYDRATASE"/>
    <property type="match status" value="1"/>
</dbReference>
<dbReference type="OrthoDB" id="14970at2759"/>
<evidence type="ECO:0000256" key="1">
    <source>
        <dbReference type="ARBA" id="ARBA00004275"/>
    </source>
</evidence>
<dbReference type="InterPro" id="IPR014748">
    <property type="entry name" value="Enoyl-CoA_hydra_C"/>
</dbReference>
<dbReference type="EMBL" id="ML996083">
    <property type="protein sequence ID" value="KAF2155087.1"/>
    <property type="molecule type" value="Genomic_DNA"/>
</dbReference>
<evidence type="ECO:0000256" key="6">
    <source>
        <dbReference type="ARBA" id="ARBA00023026"/>
    </source>
</evidence>
<dbReference type="SUPFAM" id="SSF52096">
    <property type="entry name" value="ClpP/crotonase"/>
    <property type="match status" value="1"/>
</dbReference>
<evidence type="ECO:0000256" key="3">
    <source>
        <dbReference type="ARBA" id="ARBA00005254"/>
    </source>
</evidence>
<keyword evidence="8" id="KW-0576">Peroxisome</keyword>
<evidence type="ECO:0000256" key="5">
    <source>
        <dbReference type="ARBA" id="ARBA00022990"/>
    </source>
</evidence>
<accession>A0A9P4J7Z0</accession>
<dbReference type="GO" id="GO:0051750">
    <property type="term" value="F:delta(3,5)-delta(2,4)-dienoyl-CoA isomerase activity"/>
    <property type="evidence" value="ECO:0007669"/>
    <property type="project" value="TreeGrafter"/>
</dbReference>
<gene>
    <name evidence="10" type="ORF">K461DRAFT_276274</name>
</gene>
<dbReference type="PANTHER" id="PTHR43149:SF1">
    <property type="entry name" value="DELTA(3,5)-DELTA(2,4)-DIENOYL-COA ISOMERASE, MITOCHONDRIAL"/>
    <property type="match status" value="1"/>
</dbReference>
<sequence length="279" mass="30374">MADKYKHDYFNVTFPHQYVAVVEINRPEKMNAFMEVMWLNLEKIFNTLSYDPEVRAVVFTAAGDKAFSAGLDVQAAASGELSGNSKLDGARTATRLRRHIYEFQRCITAIEKCEKPVICLLHGICYGLALDLCLAADIRLAASTTRFSIKEVDIGLAADIGTLTRLPHAGVPMSWAKEVALTAREFGAEEALRVGLVSGTAGSKEELRQKGVGMAQKIAGKSPVAVVGTKELINYSRGRPVEDGLNYTAAWNAAMVQTQDVTDAITAGLKKKQVTFSKL</sequence>
<evidence type="ECO:0000256" key="7">
    <source>
        <dbReference type="ARBA" id="ARBA00023098"/>
    </source>
</evidence>
<dbReference type="InterPro" id="IPR001753">
    <property type="entry name" value="Enoyl-CoA_hydra/iso"/>
</dbReference>
<dbReference type="GO" id="GO:0005777">
    <property type="term" value="C:peroxisome"/>
    <property type="evidence" value="ECO:0007669"/>
    <property type="project" value="UniProtKB-SubCell"/>
</dbReference>
<evidence type="ECO:0000313" key="10">
    <source>
        <dbReference type="EMBL" id="KAF2155087.1"/>
    </source>
</evidence>
<dbReference type="InterPro" id="IPR045002">
    <property type="entry name" value="Ech1-like"/>
</dbReference>
<dbReference type="Pfam" id="PF00378">
    <property type="entry name" value="ECH_1"/>
    <property type="match status" value="1"/>
</dbReference>
<comment type="caution">
    <text evidence="10">The sequence shown here is derived from an EMBL/GenBank/DDBJ whole genome shotgun (WGS) entry which is preliminary data.</text>
</comment>
<dbReference type="AlphaFoldDB" id="A0A9P4J7Z0"/>
<protein>
    <submittedName>
        <fullName evidence="10">ClpP/crotonase</fullName>
    </submittedName>
</protein>
<evidence type="ECO:0000313" key="11">
    <source>
        <dbReference type="Proteomes" id="UP000799439"/>
    </source>
</evidence>
<dbReference type="GO" id="GO:0005739">
    <property type="term" value="C:mitochondrion"/>
    <property type="evidence" value="ECO:0007669"/>
    <property type="project" value="TreeGrafter"/>
</dbReference>
<evidence type="ECO:0000256" key="8">
    <source>
        <dbReference type="ARBA" id="ARBA00023140"/>
    </source>
</evidence>
<evidence type="ECO:0000256" key="4">
    <source>
        <dbReference type="ARBA" id="ARBA00022832"/>
    </source>
</evidence>
<comment type="pathway">
    <text evidence="2">Lipid metabolism; fatty acid beta-oxidation.</text>
</comment>
<evidence type="ECO:0000256" key="9">
    <source>
        <dbReference type="ARBA" id="ARBA00023235"/>
    </source>
</evidence>
<keyword evidence="5" id="KW-0007">Acetylation</keyword>
<organism evidence="10 11">
    <name type="scientific">Myriangium duriaei CBS 260.36</name>
    <dbReference type="NCBI Taxonomy" id="1168546"/>
    <lineage>
        <taxon>Eukaryota</taxon>
        <taxon>Fungi</taxon>
        <taxon>Dikarya</taxon>
        <taxon>Ascomycota</taxon>
        <taxon>Pezizomycotina</taxon>
        <taxon>Dothideomycetes</taxon>
        <taxon>Dothideomycetidae</taxon>
        <taxon>Myriangiales</taxon>
        <taxon>Myriangiaceae</taxon>
        <taxon>Myriangium</taxon>
    </lineage>
</organism>
<keyword evidence="11" id="KW-1185">Reference proteome</keyword>
<dbReference type="CDD" id="cd06558">
    <property type="entry name" value="crotonase-like"/>
    <property type="match status" value="1"/>
</dbReference>
<dbReference type="Gene3D" id="3.90.226.10">
    <property type="entry name" value="2-enoyl-CoA Hydratase, Chain A, domain 1"/>
    <property type="match status" value="1"/>
</dbReference>
<reference evidence="10" key="1">
    <citation type="journal article" date="2020" name="Stud. Mycol.">
        <title>101 Dothideomycetes genomes: a test case for predicting lifestyles and emergence of pathogens.</title>
        <authorList>
            <person name="Haridas S."/>
            <person name="Albert R."/>
            <person name="Binder M."/>
            <person name="Bloem J."/>
            <person name="Labutti K."/>
            <person name="Salamov A."/>
            <person name="Andreopoulos B."/>
            <person name="Baker S."/>
            <person name="Barry K."/>
            <person name="Bills G."/>
            <person name="Bluhm B."/>
            <person name="Cannon C."/>
            <person name="Castanera R."/>
            <person name="Culley D."/>
            <person name="Daum C."/>
            <person name="Ezra D."/>
            <person name="Gonzalez J."/>
            <person name="Henrissat B."/>
            <person name="Kuo A."/>
            <person name="Liang C."/>
            <person name="Lipzen A."/>
            <person name="Lutzoni F."/>
            <person name="Magnuson J."/>
            <person name="Mondo S."/>
            <person name="Nolan M."/>
            <person name="Ohm R."/>
            <person name="Pangilinan J."/>
            <person name="Park H.-J."/>
            <person name="Ramirez L."/>
            <person name="Alfaro M."/>
            <person name="Sun H."/>
            <person name="Tritt A."/>
            <person name="Yoshinaga Y."/>
            <person name="Zwiers L.-H."/>
            <person name="Turgeon B."/>
            <person name="Goodwin S."/>
            <person name="Spatafora J."/>
            <person name="Crous P."/>
            <person name="Grigoriev I."/>
        </authorList>
    </citation>
    <scope>NUCLEOTIDE SEQUENCE</scope>
    <source>
        <strain evidence="10">CBS 260.36</strain>
    </source>
</reference>
<dbReference type="Proteomes" id="UP000799439">
    <property type="component" value="Unassembled WGS sequence"/>
</dbReference>
<keyword evidence="9" id="KW-0413">Isomerase</keyword>
<proteinExistence type="inferred from homology"/>